<keyword evidence="4" id="KW-1185">Reference proteome</keyword>
<feature type="region of interest" description="Disordered" evidence="1">
    <location>
        <begin position="536"/>
        <end position="688"/>
    </location>
</feature>
<feature type="chain" id="PRO_5040724991" evidence="2">
    <location>
        <begin position="26"/>
        <end position="688"/>
    </location>
</feature>
<evidence type="ECO:0000313" key="4">
    <source>
        <dbReference type="Proteomes" id="UP001139035"/>
    </source>
</evidence>
<feature type="signal peptide" evidence="2">
    <location>
        <begin position="1"/>
        <end position="25"/>
    </location>
</feature>
<keyword evidence="2" id="KW-0732">Signal</keyword>
<organism evidence="3 4">
    <name type="scientific">Jiella avicenniae</name>
    <dbReference type="NCBI Taxonomy" id="2907202"/>
    <lineage>
        <taxon>Bacteria</taxon>
        <taxon>Pseudomonadati</taxon>
        <taxon>Pseudomonadota</taxon>
        <taxon>Alphaproteobacteria</taxon>
        <taxon>Hyphomicrobiales</taxon>
        <taxon>Aurantimonadaceae</taxon>
        <taxon>Jiella</taxon>
    </lineage>
</organism>
<feature type="compositionally biased region" description="Low complexity" evidence="1">
    <location>
        <begin position="619"/>
        <end position="633"/>
    </location>
</feature>
<gene>
    <name evidence="3" type="ORF">LZD57_07845</name>
</gene>
<reference evidence="3" key="1">
    <citation type="submission" date="2022-01" db="EMBL/GenBank/DDBJ databases">
        <title>Jiella avicenniae sp. nov., a novel endophytic bacterium isolated from bark of Avicennia marina.</title>
        <authorList>
            <person name="Tuo L."/>
        </authorList>
    </citation>
    <scope>NUCLEOTIDE SEQUENCE</scope>
    <source>
        <strain evidence="3">CBK1P-4</strain>
    </source>
</reference>
<proteinExistence type="predicted"/>
<comment type="caution">
    <text evidence="3">The sequence shown here is derived from an EMBL/GenBank/DDBJ whole genome shotgun (WGS) entry which is preliminary data.</text>
</comment>
<dbReference type="AlphaFoldDB" id="A0A9X1P126"/>
<dbReference type="Proteomes" id="UP001139035">
    <property type="component" value="Unassembled WGS sequence"/>
</dbReference>
<dbReference type="EMBL" id="JAJUWU010000007">
    <property type="protein sequence ID" value="MCE7027899.1"/>
    <property type="molecule type" value="Genomic_DNA"/>
</dbReference>
<sequence>MTGKFAALSFALAASTMSVAGPAMAEAPLPQNRIAEDPAGLADLVLPYTPYLFDFAVTSMRSVAEITYNGRRYDPITRSLVVTGLEVDRDGVHFRIGQMRVATDQMILDDVAVDTSGLPLDPTTREVLDRLGRKIVVGSVTVGLDLDAPRADYIVEATARLDGIGAFDLDADLRGFHFLAPLDRIEGEAGGGRPEIRGRLASADLAFTDMGVVPALYEVLGRQQGLSPQAARSAAAVIAGAAIAGMFADLPGGSTPALQQKTRDWSAAIQAFLKNPGRLQVAFRPDEPFDLSRLTDRVVDARDVEDLDAEVFDGQAVTQALLSPQALVLAPDAPLADVMALAETLLKGRGTPQNGGRALDLIMPAAMDGNRTAVALLAEAIAMNPYVTIAQEKLAPTYVSLDLALAEGLPFAAESLDAIGRRLSPAEIVGAEDEAVSTWRQTPVGQRQRAAEIEAFRTRDWATIRRLAYAYYEGAEMPRNIMRAYGWASIAAAGGDAVAARLRDELTRAAGSGKLVLPLDRARKATDDLWALILGGDEPARPAGTSTPAVGGASEESTTVPPAAGAPAGGAGTGGGASAGGAGSGDPSDAAGDRRPGGAGPSREGSGRPGGPNGESDDPAASAPPRAGGASPVPADPGGSATTPAPQPPRAEDSSSKAGDGIEPPEQPEGDDGERETAQAGRISMSSR</sequence>
<protein>
    <submittedName>
        <fullName evidence="3">Uncharacterized protein</fullName>
    </submittedName>
</protein>
<feature type="compositionally biased region" description="Gly residues" evidence="1">
    <location>
        <begin position="567"/>
        <end position="584"/>
    </location>
</feature>
<accession>A0A9X1P126</accession>
<evidence type="ECO:0000256" key="2">
    <source>
        <dbReference type="SAM" id="SignalP"/>
    </source>
</evidence>
<evidence type="ECO:0000313" key="3">
    <source>
        <dbReference type="EMBL" id="MCE7027899.1"/>
    </source>
</evidence>
<dbReference type="RefSeq" id="WP_233719065.1">
    <property type="nucleotide sequence ID" value="NZ_JAJUWU010000007.1"/>
</dbReference>
<evidence type="ECO:0000256" key="1">
    <source>
        <dbReference type="SAM" id="MobiDB-lite"/>
    </source>
</evidence>
<name>A0A9X1P126_9HYPH</name>